<accession>A0A8A1LTW8</accession>
<organism evidence="1 2">
    <name type="scientific">Ajellomyces capsulatus (strain H88)</name>
    <name type="common">Darling's disease fungus</name>
    <name type="synonym">Histoplasma capsulatum</name>
    <dbReference type="NCBI Taxonomy" id="544711"/>
    <lineage>
        <taxon>Eukaryota</taxon>
        <taxon>Fungi</taxon>
        <taxon>Dikarya</taxon>
        <taxon>Ascomycota</taxon>
        <taxon>Pezizomycotina</taxon>
        <taxon>Eurotiomycetes</taxon>
        <taxon>Eurotiomycetidae</taxon>
        <taxon>Onygenales</taxon>
        <taxon>Ajellomycetaceae</taxon>
        <taxon>Histoplasma</taxon>
    </lineage>
</organism>
<dbReference type="Proteomes" id="UP000663419">
    <property type="component" value="Chromosome 4"/>
</dbReference>
<protein>
    <submittedName>
        <fullName evidence="1">Uncharacterized protein</fullName>
    </submittedName>
</protein>
<sequence>MDFARHTYFRSLEKSNSSRLPALEVWVALFEYYLNNVDCVSDPDGRILAPLGAQSLTNPASHARIRAFYFYFYF</sequence>
<name>A0A8A1LTW8_AJEC8</name>
<evidence type="ECO:0000313" key="2">
    <source>
        <dbReference type="Proteomes" id="UP000663419"/>
    </source>
</evidence>
<proteinExistence type="predicted"/>
<evidence type="ECO:0000313" key="1">
    <source>
        <dbReference type="EMBL" id="QSS55532.1"/>
    </source>
</evidence>
<dbReference type="EMBL" id="CP069105">
    <property type="protein sequence ID" value="QSS55532.1"/>
    <property type="molecule type" value="Genomic_DNA"/>
</dbReference>
<reference evidence="1" key="1">
    <citation type="submission" date="2021-01" db="EMBL/GenBank/DDBJ databases">
        <title>Chromosome-level genome assembly of a human fungal pathogen reveals clustering of transcriptionally co-regulated genes.</title>
        <authorList>
            <person name="Voorhies M."/>
            <person name="Cohen S."/>
            <person name="Shea T.P."/>
            <person name="Petrus S."/>
            <person name="Munoz J.F."/>
            <person name="Poplawski S."/>
            <person name="Goldman W.E."/>
            <person name="Michael T."/>
            <person name="Cuomo C.A."/>
            <person name="Sil A."/>
            <person name="Beyhan S."/>
        </authorList>
    </citation>
    <scope>NUCLEOTIDE SEQUENCE</scope>
    <source>
        <strain evidence="1">H88</strain>
    </source>
</reference>
<dbReference type="AlphaFoldDB" id="A0A8A1LTW8"/>
<gene>
    <name evidence="1" type="ORF">I7I53_03435</name>
</gene>
<dbReference type="VEuPathDB" id="FungiDB:I7I53_03435"/>